<comment type="caution">
    <text evidence="1">The sequence shown here is derived from an EMBL/GenBank/DDBJ whole genome shotgun (WGS) entry which is preliminary data.</text>
</comment>
<dbReference type="PROSITE" id="PS51273">
    <property type="entry name" value="GATASE_TYPE_1"/>
    <property type="match status" value="1"/>
</dbReference>
<gene>
    <name evidence="1" type="ORF">CIL03_14965</name>
</gene>
<dbReference type="GO" id="GO:0005829">
    <property type="term" value="C:cytosol"/>
    <property type="evidence" value="ECO:0007669"/>
    <property type="project" value="TreeGrafter"/>
</dbReference>
<dbReference type="SUPFAM" id="SSF52317">
    <property type="entry name" value="Class I glutamine amidotransferase-like"/>
    <property type="match status" value="1"/>
</dbReference>
<dbReference type="OrthoDB" id="9813383at2"/>
<dbReference type="InterPro" id="IPR044668">
    <property type="entry name" value="PuuD-like"/>
</dbReference>
<dbReference type="CDD" id="cd01745">
    <property type="entry name" value="GATase1_2"/>
    <property type="match status" value="1"/>
</dbReference>
<sequence>MKPLIGVTSSMEVDQSHYSVTNRNIKAILKAGGVPVMLPYLLEDEDIGQIAGEIDGLYATGGYDIDPTLFGEEPHPKLGTIIPGRDTFEMKLIKKLIEMGKPILGVCRGCQILNIAAGGDMYQDIYAQTDWELLQHTQKAPLEHGSHFVKVLKGSLLHQLTDSEKLRINSWHHQANRSVPSSFQVSAKASDGVVEAIESKAHSFVLGVQWHPEGMTDEASSKIYQGFIAACAEYKRKNK</sequence>
<dbReference type="Proteomes" id="UP000216498">
    <property type="component" value="Unassembled WGS sequence"/>
</dbReference>
<dbReference type="AlphaFoldDB" id="A0A265N751"/>
<keyword evidence="2" id="KW-1185">Reference proteome</keyword>
<evidence type="ECO:0000313" key="1">
    <source>
        <dbReference type="EMBL" id="OZU87667.1"/>
    </source>
</evidence>
<evidence type="ECO:0000313" key="2">
    <source>
        <dbReference type="Proteomes" id="UP000216498"/>
    </source>
</evidence>
<dbReference type="InterPro" id="IPR029062">
    <property type="entry name" value="Class_I_gatase-like"/>
</dbReference>
<dbReference type="InterPro" id="IPR011697">
    <property type="entry name" value="Peptidase_C26"/>
</dbReference>
<dbReference type="PANTHER" id="PTHR43235:SF1">
    <property type="entry name" value="GLUTAMINE AMIDOTRANSFERASE PB2B2.05-RELATED"/>
    <property type="match status" value="1"/>
</dbReference>
<dbReference type="PANTHER" id="PTHR43235">
    <property type="entry name" value="GLUTAMINE AMIDOTRANSFERASE PB2B2.05-RELATED"/>
    <property type="match status" value="1"/>
</dbReference>
<protein>
    <submittedName>
        <fullName evidence="1">Gamma-glutamyl-gamma-aminobutyrate hydrolase</fullName>
    </submittedName>
</protein>
<dbReference type="FunFam" id="3.40.50.880:FF:000030">
    <property type="entry name" value="Gamma-glutamyl-gamma-aminobutyrate hydrolase PuuD"/>
    <property type="match status" value="1"/>
</dbReference>
<dbReference type="RefSeq" id="WP_094886695.1">
    <property type="nucleotide sequence ID" value="NZ_NPMS01000008.1"/>
</dbReference>
<proteinExistence type="predicted"/>
<dbReference type="GO" id="GO:0033969">
    <property type="term" value="F:gamma-glutamyl-gamma-aminobutyrate hydrolase activity"/>
    <property type="evidence" value="ECO:0007669"/>
    <property type="project" value="TreeGrafter"/>
</dbReference>
<name>A0A265N751_9BACI</name>
<accession>A0A265N751</accession>
<dbReference type="EMBL" id="NPMS01000008">
    <property type="protein sequence ID" value="OZU87667.1"/>
    <property type="molecule type" value="Genomic_DNA"/>
</dbReference>
<reference evidence="1 2" key="1">
    <citation type="submission" date="2017-08" db="EMBL/GenBank/DDBJ databases">
        <title>Virgibacillus indicus sp. nov. and Virgibacillus profoundi sp. nov, two moderately halophilic bacteria isolated from marine sediment by using the Microfluidic Streak Plate.</title>
        <authorList>
            <person name="Xu B."/>
            <person name="Hu B."/>
            <person name="Wang J."/>
            <person name="Zhu Y."/>
            <person name="Huang L."/>
            <person name="Du W."/>
            <person name="Huang Y."/>
        </authorList>
    </citation>
    <scope>NUCLEOTIDE SEQUENCE [LARGE SCALE GENOMIC DNA]</scope>
    <source>
        <strain evidence="1 2">IO3-P2-C2</strain>
    </source>
</reference>
<organism evidence="1 2">
    <name type="scientific">Virgibacillus indicus</name>
    <dbReference type="NCBI Taxonomy" id="2024554"/>
    <lineage>
        <taxon>Bacteria</taxon>
        <taxon>Bacillati</taxon>
        <taxon>Bacillota</taxon>
        <taxon>Bacilli</taxon>
        <taxon>Bacillales</taxon>
        <taxon>Bacillaceae</taxon>
        <taxon>Virgibacillus</taxon>
    </lineage>
</organism>
<dbReference type="Pfam" id="PF07722">
    <property type="entry name" value="Peptidase_C26"/>
    <property type="match status" value="1"/>
</dbReference>
<keyword evidence="1" id="KW-0378">Hydrolase</keyword>
<dbReference type="GO" id="GO:0006598">
    <property type="term" value="P:polyamine catabolic process"/>
    <property type="evidence" value="ECO:0007669"/>
    <property type="project" value="TreeGrafter"/>
</dbReference>
<dbReference type="Gene3D" id="3.40.50.880">
    <property type="match status" value="1"/>
</dbReference>